<dbReference type="FunCoup" id="A0A078B951">
    <property type="interactions" value="474"/>
</dbReference>
<dbReference type="InterPro" id="IPR042452">
    <property type="entry name" value="ZPR1_Znf1/2"/>
</dbReference>
<evidence type="ECO:0000256" key="4">
    <source>
        <dbReference type="ARBA" id="ARBA00022833"/>
    </source>
</evidence>
<dbReference type="Gene3D" id="2.60.120.1040">
    <property type="entry name" value="ZPR1, A/B domain"/>
    <property type="match status" value="2"/>
</dbReference>
<organism evidence="7 8">
    <name type="scientific">Stylonychia lemnae</name>
    <name type="common">Ciliate</name>
    <dbReference type="NCBI Taxonomy" id="5949"/>
    <lineage>
        <taxon>Eukaryota</taxon>
        <taxon>Sar</taxon>
        <taxon>Alveolata</taxon>
        <taxon>Ciliophora</taxon>
        <taxon>Intramacronucleata</taxon>
        <taxon>Spirotrichea</taxon>
        <taxon>Stichotrichia</taxon>
        <taxon>Sporadotrichida</taxon>
        <taxon>Oxytrichidae</taxon>
        <taxon>Stylonychinae</taxon>
        <taxon>Stylonychia</taxon>
    </lineage>
</organism>
<dbReference type="FunFam" id="2.20.25.420:FF:000001">
    <property type="entry name" value="Zinc finger protein ZPR1"/>
    <property type="match status" value="1"/>
</dbReference>
<keyword evidence="2" id="KW-0479">Metal-binding</keyword>
<dbReference type="FunFam" id="2.60.120.1040:FF:000003">
    <property type="entry name" value="Zinc finger protein zpr1"/>
    <property type="match status" value="1"/>
</dbReference>
<evidence type="ECO:0000256" key="5">
    <source>
        <dbReference type="SAM" id="MobiDB-lite"/>
    </source>
</evidence>
<evidence type="ECO:0000259" key="6">
    <source>
        <dbReference type="SMART" id="SM00709"/>
    </source>
</evidence>
<evidence type="ECO:0000313" key="7">
    <source>
        <dbReference type="EMBL" id="CDW90766.1"/>
    </source>
</evidence>
<reference evidence="7 8" key="1">
    <citation type="submission" date="2014-06" db="EMBL/GenBank/DDBJ databases">
        <authorList>
            <person name="Swart Estienne"/>
        </authorList>
    </citation>
    <scope>NUCLEOTIDE SEQUENCE [LARGE SCALE GENOMIC DNA]</scope>
    <source>
        <strain evidence="7 8">130c</strain>
    </source>
</reference>
<dbReference type="AlphaFoldDB" id="A0A078B951"/>
<gene>
    <name evidence="7" type="primary">Contig635.g700</name>
    <name evidence="7" type="ORF">STYLEM_19913</name>
</gene>
<feature type="region of interest" description="Disordered" evidence="5">
    <location>
        <begin position="236"/>
        <end position="269"/>
    </location>
</feature>
<dbReference type="NCBIfam" id="TIGR00310">
    <property type="entry name" value="ZPR1_znf"/>
    <property type="match status" value="2"/>
</dbReference>
<dbReference type="Gene3D" id="2.20.25.420">
    <property type="entry name" value="ZPR1, zinc finger domain"/>
    <property type="match status" value="2"/>
</dbReference>
<evidence type="ECO:0000256" key="2">
    <source>
        <dbReference type="ARBA" id="ARBA00022723"/>
    </source>
</evidence>
<feature type="domain" description="Zinc finger ZPR1-type" evidence="6">
    <location>
        <begin position="323"/>
        <end position="480"/>
    </location>
</feature>
<dbReference type="Proteomes" id="UP000039865">
    <property type="component" value="Unassembled WGS sequence"/>
</dbReference>
<dbReference type="GO" id="GO:0008270">
    <property type="term" value="F:zinc ion binding"/>
    <property type="evidence" value="ECO:0007669"/>
    <property type="project" value="UniProtKB-KW"/>
</dbReference>
<dbReference type="InterPro" id="IPR040141">
    <property type="entry name" value="ZPR1"/>
</dbReference>
<evidence type="ECO:0000256" key="1">
    <source>
        <dbReference type="ARBA" id="ARBA00008354"/>
    </source>
</evidence>
<dbReference type="FunFam" id="2.60.120.1040:FF:000006">
    <property type="entry name" value="Zinc finger protein zpr1"/>
    <property type="match status" value="1"/>
</dbReference>
<dbReference type="Pfam" id="PF22794">
    <property type="entry name" value="jr-ZPR1"/>
    <property type="match status" value="2"/>
</dbReference>
<dbReference type="InParanoid" id="A0A078B951"/>
<feature type="compositionally biased region" description="Basic and acidic residues" evidence="5">
    <location>
        <begin position="1"/>
        <end position="13"/>
    </location>
</feature>
<sequence length="512" mass="58065">MEKSSHQPEEEQKQTAQKQDSNTIMQTPLFLNLEENTPSEEIESLCMNCQEMGKTKFLFTKIPFFKEIILSSFECPNCGWKNTEIQFGGKIADFGIRYELKVVNQVNMNRSVVKSENATIRIPELDLEIPPETQKGTINTLEGFIAKTIEGLQDLQEERRKVDPATAEKIDDFVNRMQDYIDGKKFPFTFIVDDPSGNSYVQNPNAPSKDEYCTTEFYPRSADDYIKMGYNPELAESQADEDKAKHDEFVKDKSKSSSSKIKAKKGQTPEEQEAILAKIQAYASRKKDEEITASNMDFSKPMDDASNTYEDDDVRKEVMRFSTYCYCCSKEGEAKMCIATIPFFKEIIIMAFCCDYCGYRNTDIKHGGGISDKATRIVFKCEKPSDLNRDVFKSDTGIMAIPELDFAMAPGTLGGVYTTIEGLIDKVADNLEEFNPFGSGDSSTNKKYVEFIKKLRGLKDMSTPFTLILDDALSNCFIYNPFAPEDDPQINVTVYERSEEQNEELGINDMNC</sequence>
<feature type="region of interest" description="Disordered" evidence="5">
    <location>
        <begin position="1"/>
        <end position="21"/>
    </location>
</feature>
<dbReference type="Pfam" id="PF03367">
    <property type="entry name" value="Zn_ribbon_ZPR1"/>
    <property type="match status" value="2"/>
</dbReference>
<comment type="similarity">
    <text evidence="1">Belongs to the ZPR1 family.</text>
</comment>
<keyword evidence="8" id="KW-1185">Reference proteome</keyword>
<name>A0A078B951_STYLE</name>
<accession>A0A078B951</accession>
<feature type="compositionally biased region" description="Basic and acidic residues" evidence="5">
    <location>
        <begin position="240"/>
        <end position="255"/>
    </location>
</feature>
<dbReference type="GO" id="GO:0005634">
    <property type="term" value="C:nucleus"/>
    <property type="evidence" value="ECO:0007669"/>
    <property type="project" value="TreeGrafter"/>
</dbReference>
<dbReference type="InterPro" id="IPR042451">
    <property type="entry name" value="ZPR1_A/B_dom"/>
</dbReference>
<dbReference type="InterPro" id="IPR004457">
    <property type="entry name" value="Znf_ZPR1"/>
</dbReference>
<dbReference type="PANTHER" id="PTHR10876">
    <property type="entry name" value="ZINC FINGER PROTEIN ZPR1"/>
    <property type="match status" value="1"/>
</dbReference>
<dbReference type="OrthoDB" id="308464at2759"/>
<proteinExistence type="inferred from homology"/>
<protein>
    <submittedName>
        <fullName evidence="7">Zinc finger</fullName>
    </submittedName>
</protein>
<dbReference type="InterPro" id="IPR056180">
    <property type="entry name" value="ZPR1_jr_dom"/>
</dbReference>
<dbReference type="OMA" id="FREVVIM"/>
<dbReference type="EMBL" id="CCKQ01018785">
    <property type="protein sequence ID" value="CDW90766.1"/>
    <property type="molecule type" value="Genomic_DNA"/>
</dbReference>
<evidence type="ECO:0000313" key="8">
    <source>
        <dbReference type="Proteomes" id="UP000039865"/>
    </source>
</evidence>
<dbReference type="PANTHER" id="PTHR10876:SF0">
    <property type="entry name" value="ZINC FINGER PROTEIN ZPR1"/>
    <property type="match status" value="1"/>
</dbReference>
<dbReference type="SMART" id="SM00709">
    <property type="entry name" value="Zpr1"/>
    <property type="match status" value="2"/>
</dbReference>
<feature type="domain" description="Zinc finger ZPR1-type" evidence="6">
    <location>
        <begin position="44"/>
        <end position="203"/>
    </location>
</feature>
<evidence type="ECO:0000256" key="3">
    <source>
        <dbReference type="ARBA" id="ARBA00022771"/>
    </source>
</evidence>
<keyword evidence="4" id="KW-0862">Zinc</keyword>
<keyword evidence="3" id="KW-0863">Zinc-finger</keyword>